<evidence type="ECO:0000313" key="1">
    <source>
        <dbReference type="EMBL" id="KAH1168126.1"/>
    </source>
</evidence>
<sequence length="100" mass="11554">MPPCNYPHSTRYFFASSCRNRSCSCQEPFVLQHQQLLQQVRAPASSPPLLLIEDIAQHQTVDVIPVRTLNDSALPSQTSPPDDYKLYQELFSEWQRYLKS</sequence>
<protein>
    <submittedName>
        <fullName evidence="1">Uncharacterized protein</fullName>
    </submittedName>
</protein>
<reference evidence="1" key="1">
    <citation type="submission" date="2021-09" db="EMBL/GenBank/DDBJ databases">
        <title>The genome of Mauremys mutica provides insights into the evolution of semi-aquatic lifestyle.</title>
        <authorList>
            <person name="Gong S."/>
            <person name="Gao Y."/>
        </authorList>
    </citation>
    <scope>NUCLEOTIDE SEQUENCE</scope>
    <source>
        <strain evidence="1">MM-2020</strain>
        <tissue evidence="1">Muscle</tissue>
    </source>
</reference>
<gene>
    <name evidence="1" type="ORF">KIL84_003609</name>
</gene>
<comment type="caution">
    <text evidence="1">The sequence shown here is derived from an EMBL/GenBank/DDBJ whole genome shotgun (WGS) entry which is preliminary data.</text>
</comment>
<proteinExistence type="predicted"/>
<accession>A0A9D3WUH5</accession>
<evidence type="ECO:0000313" key="2">
    <source>
        <dbReference type="Proteomes" id="UP000827986"/>
    </source>
</evidence>
<dbReference type="EMBL" id="JAHDVG010000486">
    <property type="protein sequence ID" value="KAH1168126.1"/>
    <property type="molecule type" value="Genomic_DNA"/>
</dbReference>
<organism evidence="1 2">
    <name type="scientific">Mauremys mutica</name>
    <name type="common">yellowpond turtle</name>
    <dbReference type="NCBI Taxonomy" id="74926"/>
    <lineage>
        <taxon>Eukaryota</taxon>
        <taxon>Metazoa</taxon>
        <taxon>Chordata</taxon>
        <taxon>Craniata</taxon>
        <taxon>Vertebrata</taxon>
        <taxon>Euteleostomi</taxon>
        <taxon>Archelosauria</taxon>
        <taxon>Testudinata</taxon>
        <taxon>Testudines</taxon>
        <taxon>Cryptodira</taxon>
        <taxon>Durocryptodira</taxon>
        <taxon>Testudinoidea</taxon>
        <taxon>Geoemydidae</taxon>
        <taxon>Geoemydinae</taxon>
        <taxon>Mauremys</taxon>
    </lineage>
</organism>
<dbReference type="AlphaFoldDB" id="A0A9D3WUH5"/>
<dbReference type="Proteomes" id="UP000827986">
    <property type="component" value="Unassembled WGS sequence"/>
</dbReference>
<keyword evidence="2" id="KW-1185">Reference proteome</keyword>
<name>A0A9D3WUH5_9SAUR</name>